<comment type="caution">
    <text evidence="2">The sequence shown here is derived from an EMBL/GenBank/DDBJ whole genome shotgun (WGS) entry which is preliminary data.</text>
</comment>
<dbReference type="InterPro" id="IPR036457">
    <property type="entry name" value="PPM-type-like_dom_sf"/>
</dbReference>
<dbReference type="Gene3D" id="6.10.340.10">
    <property type="match status" value="1"/>
</dbReference>
<dbReference type="AlphaFoldDB" id="A0A2M9XBM6"/>
<evidence type="ECO:0000313" key="2">
    <source>
        <dbReference type="EMBL" id="PJZ25093.1"/>
    </source>
</evidence>
<feature type="transmembrane region" description="Helical" evidence="1">
    <location>
        <begin position="46"/>
        <end position="68"/>
    </location>
</feature>
<dbReference type="OrthoDB" id="317354at2"/>
<proteinExistence type="predicted"/>
<keyword evidence="1" id="KW-1133">Transmembrane helix</keyword>
<dbReference type="InterPro" id="IPR030912">
    <property type="entry name" value="RK_trnsloc_Pase"/>
</dbReference>
<name>A0A2M9XBM6_9LEPT</name>
<dbReference type="Gene3D" id="3.60.40.10">
    <property type="entry name" value="PPM-type phosphatase domain"/>
    <property type="match status" value="1"/>
</dbReference>
<dbReference type="NCBIfam" id="TIGR04400">
    <property type="entry name" value="RK_trnsloc_Pase"/>
    <property type="match status" value="1"/>
</dbReference>
<gene>
    <name evidence="2" type="ORF">CH357_12840</name>
</gene>
<dbReference type="EMBL" id="NPDN01000006">
    <property type="protein sequence ID" value="PJZ25093.1"/>
    <property type="molecule type" value="Genomic_DNA"/>
</dbReference>
<dbReference type="RefSeq" id="WP_100707166.1">
    <property type="nucleotide sequence ID" value="NZ_NPDL01000005.1"/>
</dbReference>
<accession>A0A2M9XBM6</accession>
<keyword evidence="3" id="KW-1185">Reference proteome</keyword>
<keyword evidence="1" id="KW-0812">Transmembrane</keyword>
<evidence type="ECO:0000256" key="1">
    <source>
        <dbReference type="SAM" id="Phobius"/>
    </source>
</evidence>
<reference evidence="2 3" key="1">
    <citation type="submission" date="2017-07" db="EMBL/GenBank/DDBJ databases">
        <title>Leptospira spp. isolated from tropical soils.</title>
        <authorList>
            <person name="Thibeaux R."/>
            <person name="Iraola G."/>
            <person name="Ferres I."/>
            <person name="Bierque E."/>
            <person name="Girault D."/>
            <person name="Soupe-Gilbert M.-E."/>
            <person name="Picardeau M."/>
            <person name="Goarant C."/>
        </authorList>
    </citation>
    <scope>NUCLEOTIDE SEQUENCE [LARGE SCALE GENOMIC DNA]</scope>
    <source>
        <strain evidence="2 3">MCA1-C-A1</strain>
    </source>
</reference>
<feature type="transmembrane region" description="Helical" evidence="1">
    <location>
        <begin position="12"/>
        <end position="34"/>
    </location>
</feature>
<organism evidence="2 3">
    <name type="scientific">Leptospira hartskeerlii</name>
    <dbReference type="NCBI Taxonomy" id="2023177"/>
    <lineage>
        <taxon>Bacteria</taxon>
        <taxon>Pseudomonadati</taxon>
        <taxon>Spirochaetota</taxon>
        <taxon>Spirochaetia</taxon>
        <taxon>Leptospirales</taxon>
        <taxon>Leptospiraceae</taxon>
        <taxon>Leptospira</taxon>
    </lineage>
</organism>
<evidence type="ECO:0000313" key="3">
    <source>
        <dbReference type="Proteomes" id="UP000232196"/>
    </source>
</evidence>
<keyword evidence="1" id="KW-0472">Membrane</keyword>
<dbReference type="Proteomes" id="UP000232196">
    <property type="component" value="Unassembled WGS sequence"/>
</dbReference>
<sequence length="366" mass="41708">MFPNLQSKHKLAFASFTASFVLFLSYLLLDDFLFGEEIRKELRAFVWIRLGFGLFFSVILGILTYFLLNLSFKSLKSISQLLQNWSQDVYEDSGEAERTDELGELARHFRIALYQKKTKEESVSQESLNKKERELSDKIQKFFHKIRLHKIKNLDITVFPRSSDSGESDYANIIPTADGCFGVLAGFPNHGAIESSLKARIEGMISLAQETTGLRGEDLLYKIDRALRSTPISYLNLTLFYLETRNGEAGILQFQKLPALLHKSGKTNILPISKQVFYDFRSSTREVKKIQVRPGEYLVFLSDRLTELTNSAGVAPLLIQLQNWSSGREYKNSRELTLDFGRFLEMESGKKGLSKAAILTVGRVRD</sequence>
<protein>
    <submittedName>
        <fullName evidence="2">Arg-Lys translocation region protein phosphatase</fullName>
    </submittedName>
</protein>